<evidence type="ECO:0000259" key="1">
    <source>
        <dbReference type="Pfam" id="PF13383"/>
    </source>
</evidence>
<feature type="domain" description="Methyltransferase" evidence="1">
    <location>
        <begin position="101"/>
        <end position="232"/>
    </location>
</feature>
<dbReference type="PANTHER" id="PTHR32026:SF10">
    <property type="entry name" value="METHYLTRANSFERASE-LIKE PROTEIN 24-RELATED"/>
    <property type="match status" value="1"/>
</dbReference>
<gene>
    <name evidence="2" type="ORF">QCA50_019514</name>
</gene>
<name>A0AAW0FIR1_9APHY</name>
<protein>
    <recommendedName>
        <fullName evidence="1">Methyltransferase domain-containing protein</fullName>
    </recommendedName>
</protein>
<dbReference type="AlphaFoldDB" id="A0AAW0FIR1"/>
<dbReference type="InterPro" id="IPR026913">
    <property type="entry name" value="METTL24"/>
</dbReference>
<dbReference type="InterPro" id="IPR025714">
    <property type="entry name" value="Methyltranfer_dom"/>
</dbReference>
<organism evidence="2 3">
    <name type="scientific">Cerrena zonata</name>
    <dbReference type="NCBI Taxonomy" id="2478898"/>
    <lineage>
        <taxon>Eukaryota</taxon>
        <taxon>Fungi</taxon>
        <taxon>Dikarya</taxon>
        <taxon>Basidiomycota</taxon>
        <taxon>Agaricomycotina</taxon>
        <taxon>Agaricomycetes</taxon>
        <taxon>Polyporales</taxon>
        <taxon>Cerrenaceae</taxon>
        <taxon>Cerrena</taxon>
    </lineage>
</organism>
<reference evidence="2 3" key="1">
    <citation type="submission" date="2022-09" db="EMBL/GenBank/DDBJ databases">
        <authorList>
            <person name="Palmer J.M."/>
        </authorList>
    </citation>
    <scope>NUCLEOTIDE SEQUENCE [LARGE SCALE GENOMIC DNA]</scope>
    <source>
        <strain evidence="2 3">DSM 7382</strain>
    </source>
</reference>
<dbReference type="PANTHER" id="PTHR32026">
    <property type="entry name" value="METHYLTRANSFERASE-LIKE PROTEIN 24"/>
    <property type="match status" value="1"/>
</dbReference>
<evidence type="ECO:0000313" key="3">
    <source>
        <dbReference type="Proteomes" id="UP001385951"/>
    </source>
</evidence>
<keyword evidence="3" id="KW-1185">Reference proteome</keyword>
<dbReference type="Pfam" id="PF13383">
    <property type="entry name" value="Methyltransf_22"/>
    <property type="match status" value="1"/>
</dbReference>
<accession>A0AAW0FIR1</accession>
<dbReference type="Proteomes" id="UP001385951">
    <property type="component" value="Unassembled WGS sequence"/>
</dbReference>
<dbReference type="EMBL" id="JASBNA010000087">
    <property type="protein sequence ID" value="KAK7677508.1"/>
    <property type="molecule type" value="Genomic_DNA"/>
</dbReference>
<comment type="caution">
    <text evidence="2">The sequence shown here is derived from an EMBL/GenBank/DDBJ whole genome shotgun (WGS) entry which is preliminary data.</text>
</comment>
<sequence length="234" mass="26385">MAFSSVISRHPRYCTLLVVVLLAATFLLYPSHPPMPLNRMSDVEYFRSKTGGRSLKAALRDEEMRYQKVLADREAMVRKWGPTADRVEAFPPKDDFYTLWDFFIPAYQCPHHVERIGTMGDGGKWVCGIERVAQEPSCVVYSFGINGESSFEADVLSRAPGCQVFGYDFSVHSFGPEITQTRDLADRSHFWPYALGPADGHSNGENPPMWSLESLMKVNGHKFIDILKIDIEGA</sequence>
<evidence type="ECO:0000313" key="2">
    <source>
        <dbReference type="EMBL" id="KAK7677508.1"/>
    </source>
</evidence>
<proteinExistence type="predicted"/>